<dbReference type="EMBL" id="CAJMWW010000258">
    <property type="protein sequence ID" value="CAE6461106.1"/>
    <property type="molecule type" value="Genomic_DNA"/>
</dbReference>
<dbReference type="SUPFAM" id="SSF57850">
    <property type="entry name" value="RING/U-box"/>
    <property type="match status" value="1"/>
</dbReference>
<feature type="compositionally biased region" description="Polar residues" evidence="7">
    <location>
        <begin position="1000"/>
        <end position="1011"/>
    </location>
</feature>
<keyword evidence="4" id="KW-0805">Transcription regulation</keyword>
<dbReference type="AlphaFoldDB" id="A0A8H3GQE0"/>
<name>A0A8H3GQE0_9AGAM</name>
<gene>
    <name evidence="9" type="ORF">RDB_LOCUS151635</name>
</gene>
<sequence length="1072" mass="120572">MTHSQPDHSENNTQNVSLEEIKASAPRLDMDEAELEDNCIICLQAVEDRTVLIHCAHDRMCFECIKKWTEQSRRCPLCNTSIGSHLIHRIRSEYDYQKFFLEPLRTSPPPVNIVAEARAGYRARTRRPSEIEQDNLDRAVEKRRWVYRHGLFAKHIASNPHTRFRPNPTPAQIASSSELQSRCQMFVRRELRVWPNLDIEFLTSFILSLAKSIDIRTESAIKLISEFLDINGRPSPSGGTTAEHFVHELYSYLRSPFRDLPAYDQVVQYDTPDNAEPAPSTAPRSGHQNEAGSSRSRRDSDSRRYESDSRVRNGPLARGRYEPDDPLDASPRDADDGSEMDMDEHWIEVPPSRRGGESRRAKGDSPGGDAYWDRESSNRESSRRDRGSGDRGYEASLYTTGSRNQKDERARSLSSRRRGLSSSRRDRSTSRRNRSRSLGRDSELSSRRNRDPEGKRDSSRGEQGRRGERSPASRERSSRWNNDVSRRDMESDDSRLPSPTRDRKGKRRDYGRQDRRERNYRERRQGGEDEGSGGKGKGKGRQVCEDGMRKRGAGGSSQSGKGNDGYGRMPTDSDERRWKDNDAKSPRDHDGRQGRDNTRRCKDDNERGSAFRDDRRKAHRRFSTDDNPSRRYEEQISCSDPDQRPTNGAERPLNDERTSHSSDGRLLPDDHSHEEPISYKSAHKTSHEHARQRSHEPTRRLSKRTRSPSPKSKREDTDRDQKRPAVDIHPPDGSPGAISSSANIRSHDTHGASLQVNGVQRPRSLSRDAQTRSRSPRRPDVHHNVQESNTSQVERSSTAHHTSTPFGLTGPEVDQTLKTQPIDNRDKTQLGTRQLDTRKTDNRTRAPRLTPLASIRAHLQAPSRSSEPLSEDIVIKGSPTRSTNHLESSATNYAPSAPSPTLLPNAVEKSSKALNDPNTNPIHTNDGSTVSYSILGAAARSQVQPPLITASSDSTQRVCPNSTVGRNRLLLSRLEAIRAATNSDAHASHLSAKPPASPTLPDTTGNQSATNTEHDDHHVETSQNGQLGADPADVDTPAARFEVERRLKLQARLAARKREINAVMGAKSGDPL</sequence>
<feature type="compositionally biased region" description="Basic and acidic residues" evidence="7">
    <location>
        <begin position="296"/>
        <end position="311"/>
    </location>
</feature>
<evidence type="ECO:0000313" key="9">
    <source>
        <dbReference type="EMBL" id="CAE6461106.1"/>
    </source>
</evidence>
<dbReference type="GO" id="GO:0006513">
    <property type="term" value="P:protein monoubiquitination"/>
    <property type="evidence" value="ECO:0007669"/>
    <property type="project" value="TreeGrafter"/>
</dbReference>
<organism evidence="9 10">
    <name type="scientific">Rhizoctonia solani</name>
    <dbReference type="NCBI Taxonomy" id="456999"/>
    <lineage>
        <taxon>Eukaryota</taxon>
        <taxon>Fungi</taxon>
        <taxon>Dikarya</taxon>
        <taxon>Basidiomycota</taxon>
        <taxon>Agaricomycotina</taxon>
        <taxon>Agaricomycetes</taxon>
        <taxon>Cantharellales</taxon>
        <taxon>Ceratobasidiaceae</taxon>
        <taxon>Rhizoctonia</taxon>
    </lineage>
</organism>
<dbReference type="Gene3D" id="3.30.40.10">
    <property type="entry name" value="Zinc/RING finger domain, C3HC4 (zinc finger)"/>
    <property type="match status" value="1"/>
</dbReference>
<feature type="compositionally biased region" description="Basic and acidic residues" evidence="7">
    <location>
        <begin position="712"/>
        <end position="730"/>
    </location>
</feature>
<feature type="compositionally biased region" description="Basic and acidic residues" evidence="7">
    <location>
        <begin position="508"/>
        <end position="527"/>
    </location>
</feature>
<comment type="catalytic activity">
    <reaction evidence="1">
        <text>S-ubiquitinyl-[E2 ubiquitin-conjugating enzyme]-L-cysteine + [acceptor protein]-L-lysine = [E2 ubiquitin-conjugating enzyme]-L-cysteine + N(6)-ubiquitinyl-[acceptor protein]-L-lysine.</text>
        <dbReference type="EC" id="2.3.2.27"/>
    </reaction>
</comment>
<dbReference type="Proteomes" id="UP000663841">
    <property type="component" value="Unassembled WGS sequence"/>
</dbReference>
<feature type="compositionally biased region" description="Basic and acidic residues" evidence="7">
    <location>
        <begin position="371"/>
        <end position="393"/>
    </location>
</feature>
<feature type="compositionally biased region" description="Basic and acidic residues" evidence="7">
    <location>
        <begin position="571"/>
        <end position="634"/>
    </location>
</feature>
<dbReference type="InterPro" id="IPR001841">
    <property type="entry name" value="Znf_RING"/>
</dbReference>
<proteinExistence type="predicted"/>
<dbReference type="Pfam" id="PF13920">
    <property type="entry name" value="zf-C3HC4_3"/>
    <property type="match status" value="1"/>
</dbReference>
<feature type="compositionally biased region" description="Basic and acidic residues" evidence="7">
    <location>
        <begin position="685"/>
        <end position="699"/>
    </location>
</feature>
<protein>
    <recommendedName>
        <fullName evidence="2">RING-type E3 ubiquitin transferase</fullName>
        <ecNumber evidence="2">2.3.2.27</ecNumber>
    </recommendedName>
</protein>
<feature type="compositionally biased region" description="Basic and acidic residues" evidence="7">
    <location>
        <begin position="765"/>
        <end position="785"/>
    </location>
</feature>
<feature type="compositionally biased region" description="Basic and acidic residues" evidence="7">
    <location>
        <begin position="652"/>
        <end position="677"/>
    </location>
</feature>
<feature type="compositionally biased region" description="Basic and acidic residues" evidence="7">
    <location>
        <begin position="835"/>
        <end position="844"/>
    </location>
</feature>
<evidence type="ECO:0000313" key="10">
    <source>
        <dbReference type="Proteomes" id="UP000663841"/>
    </source>
</evidence>
<keyword evidence="5" id="KW-0804">Transcription</keyword>
<dbReference type="InterPro" id="IPR013083">
    <property type="entry name" value="Znf_RING/FYVE/PHD"/>
</dbReference>
<evidence type="ECO:0000256" key="3">
    <source>
        <dbReference type="ARBA" id="ARBA00022679"/>
    </source>
</evidence>
<feature type="region of interest" description="Disordered" evidence="7">
    <location>
        <begin position="982"/>
        <end position="1039"/>
    </location>
</feature>
<keyword evidence="6" id="KW-0862">Zinc</keyword>
<dbReference type="PANTHER" id="PTHR46077:SF1">
    <property type="entry name" value="TOP1 BINDING ARGININE_SERINE RICH PROTEIN, E3 UBIQUITIN LIGASE"/>
    <property type="match status" value="1"/>
</dbReference>
<evidence type="ECO:0000256" key="6">
    <source>
        <dbReference type="PROSITE-ProRule" id="PRU00175"/>
    </source>
</evidence>
<evidence type="ECO:0000256" key="4">
    <source>
        <dbReference type="ARBA" id="ARBA00023015"/>
    </source>
</evidence>
<feature type="compositionally biased region" description="Gly residues" evidence="7">
    <location>
        <begin position="553"/>
        <end position="565"/>
    </location>
</feature>
<evidence type="ECO:0000259" key="8">
    <source>
        <dbReference type="PROSITE" id="PS50089"/>
    </source>
</evidence>
<feature type="compositionally biased region" description="Polar residues" evidence="7">
    <location>
        <begin position="879"/>
        <end position="894"/>
    </location>
</feature>
<dbReference type="PANTHER" id="PTHR46077">
    <property type="entry name" value="E3 UBIQUITIN-PROTEIN LIGASE TOPORS"/>
    <property type="match status" value="1"/>
</dbReference>
<evidence type="ECO:0000256" key="2">
    <source>
        <dbReference type="ARBA" id="ARBA00012483"/>
    </source>
</evidence>
<keyword evidence="3" id="KW-0808">Transferase</keyword>
<dbReference type="GO" id="GO:0000209">
    <property type="term" value="P:protein polyubiquitination"/>
    <property type="evidence" value="ECO:0007669"/>
    <property type="project" value="TreeGrafter"/>
</dbReference>
<dbReference type="SMART" id="SM00184">
    <property type="entry name" value="RING"/>
    <property type="match status" value="1"/>
</dbReference>
<evidence type="ECO:0000256" key="7">
    <source>
        <dbReference type="SAM" id="MobiDB-lite"/>
    </source>
</evidence>
<keyword evidence="6" id="KW-0863">Zinc-finger</keyword>
<evidence type="ECO:0000256" key="1">
    <source>
        <dbReference type="ARBA" id="ARBA00000900"/>
    </source>
</evidence>
<feature type="compositionally biased region" description="Basic and acidic residues" evidence="7">
    <location>
        <begin position="438"/>
        <end position="495"/>
    </location>
</feature>
<reference evidence="9" key="1">
    <citation type="submission" date="2021-01" db="EMBL/GenBank/DDBJ databases">
        <authorList>
            <person name="Kaushik A."/>
        </authorList>
    </citation>
    <scope>NUCLEOTIDE SEQUENCE</scope>
    <source>
        <strain evidence="9">AG3-T5</strain>
    </source>
</reference>
<dbReference type="GO" id="GO:0008270">
    <property type="term" value="F:zinc ion binding"/>
    <property type="evidence" value="ECO:0007669"/>
    <property type="project" value="UniProtKB-KW"/>
</dbReference>
<evidence type="ECO:0000256" key="5">
    <source>
        <dbReference type="ARBA" id="ARBA00023163"/>
    </source>
</evidence>
<feature type="compositionally biased region" description="Polar residues" evidence="7">
    <location>
        <begin position="282"/>
        <end position="292"/>
    </location>
</feature>
<feature type="region of interest" description="Disordered" evidence="7">
    <location>
        <begin position="270"/>
        <end position="904"/>
    </location>
</feature>
<feature type="compositionally biased region" description="Polar residues" evidence="7">
    <location>
        <begin position="786"/>
        <end position="806"/>
    </location>
</feature>
<dbReference type="GO" id="GO:0061630">
    <property type="term" value="F:ubiquitin protein ligase activity"/>
    <property type="evidence" value="ECO:0007669"/>
    <property type="project" value="UniProtKB-EC"/>
</dbReference>
<dbReference type="EC" id="2.3.2.27" evidence="2"/>
<comment type="caution">
    <text evidence="9">The sequence shown here is derived from an EMBL/GenBank/DDBJ whole genome shotgun (WGS) entry which is preliminary data.</text>
</comment>
<keyword evidence="6" id="KW-0479">Metal-binding</keyword>
<feature type="compositionally biased region" description="Basic and acidic residues" evidence="7">
    <location>
        <begin position="354"/>
        <end position="363"/>
    </location>
</feature>
<accession>A0A8H3GQE0</accession>
<feature type="domain" description="RING-type" evidence="8">
    <location>
        <begin position="39"/>
        <end position="79"/>
    </location>
</feature>
<feature type="compositionally biased region" description="Polar residues" evidence="7">
    <location>
        <begin position="636"/>
        <end position="646"/>
    </location>
</feature>
<dbReference type="PROSITE" id="PS50089">
    <property type="entry name" value="ZF_RING_2"/>
    <property type="match status" value="1"/>
</dbReference>